<dbReference type="EMBL" id="JAVHNQ010000013">
    <property type="protein sequence ID" value="KAK6334126.1"/>
    <property type="molecule type" value="Genomic_DNA"/>
</dbReference>
<evidence type="ECO:0000313" key="4">
    <source>
        <dbReference type="Proteomes" id="UP001375240"/>
    </source>
</evidence>
<evidence type="ECO:0000256" key="2">
    <source>
        <dbReference type="SAM" id="SignalP"/>
    </source>
</evidence>
<keyword evidence="4" id="KW-1185">Reference proteome</keyword>
<gene>
    <name evidence="3" type="ORF">TWF696_002629</name>
</gene>
<evidence type="ECO:0000256" key="1">
    <source>
        <dbReference type="SAM" id="MobiDB-lite"/>
    </source>
</evidence>
<feature type="signal peptide" evidence="2">
    <location>
        <begin position="1"/>
        <end position="24"/>
    </location>
</feature>
<dbReference type="AlphaFoldDB" id="A0AAV9U2V1"/>
<organism evidence="3 4">
    <name type="scientific">Orbilia brochopaga</name>
    <dbReference type="NCBI Taxonomy" id="3140254"/>
    <lineage>
        <taxon>Eukaryota</taxon>
        <taxon>Fungi</taxon>
        <taxon>Dikarya</taxon>
        <taxon>Ascomycota</taxon>
        <taxon>Pezizomycotina</taxon>
        <taxon>Orbiliomycetes</taxon>
        <taxon>Orbiliales</taxon>
        <taxon>Orbiliaceae</taxon>
        <taxon>Orbilia</taxon>
    </lineage>
</organism>
<protein>
    <submittedName>
        <fullName evidence="3">Uncharacterized protein</fullName>
    </submittedName>
</protein>
<feature type="compositionally biased region" description="Acidic residues" evidence="1">
    <location>
        <begin position="113"/>
        <end position="127"/>
    </location>
</feature>
<reference evidence="3 4" key="1">
    <citation type="submission" date="2019-10" db="EMBL/GenBank/DDBJ databases">
        <authorList>
            <person name="Palmer J.M."/>
        </authorList>
    </citation>
    <scope>NUCLEOTIDE SEQUENCE [LARGE SCALE GENOMIC DNA]</scope>
    <source>
        <strain evidence="3 4">TWF696</strain>
    </source>
</reference>
<proteinExistence type="predicted"/>
<name>A0AAV9U2V1_9PEZI</name>
<feature type="region of interest" description="Disordered" evidence="1">
    <location>
        <begin position="112"/>
        <end position="131"/>
    </location>
</feature>
<accession>A0AAV9U2V1</accession>
<sequence length="335" mass="37756">MRGRSITTWLGIAATAAIFPVASGKKGFVALDKWESWLASPRGGNATIASPDAFLTRIGQSLADLFDKIERTYPLLVEPDQINLAGTLNRPPDLVALNLRIIEDLQVIREAEEGPDESEITETEGDEWGPGNLVGETGVFTSALLGNQANDNEGPLDTMVSWIDFHSEIRRQFREFEFQLQNIIDTEVELKDDIWSSRRGPPQRITAFTSLIEANRTINRHVPLNDNLALSLWVFNGNALSRDGDTVMLQYNTDARDDLRDAFNALQETFSYIDRSLFRWMVRLEESLSYPDRIEIVMGNVKALQDFSWAYKENCEELSELIEEGLNLPESWGGV</sequence>
<keyword evidence="2" id="KW-0732">Signal</keyword>
<dbReference type="Proteomes" id="UP001375240">
    <property type="component" value="Unassembled WGS sequence"/>
</dbReference>
<feature type="chain" id="PRO_5043317417" evidence="2">
    <location>
        <begin position="25"/>
        <end position="335"/>
    </location>
</feature>
<evidence type="ECO:0000313" key="3">
    <source>
        <dbReference type="EMBL" id="KAK6334126.1"/>
    </source>
</evidence>
<comment type="caution">
    <text evidence="3">The sequence shown here is derived from an EMBL/GenBank/DDBJ whole genome shotgun (WGS) entry which is preliminary data.</text>
</comment>